<evidence type="ECO:0000313" key="4">
    <source>
        <dbReference type="EMBL" id="CAD7286186.1"/>
    </source>
</evidence>
<sequence>MINLKKYKDKISRAVRFLNDEKPKNLEIYIEDSDEFIIAFFAALALDLKPLVLSTNLAQDGAYFINDLNKILAKDGLEFELKDDAIFYLKTSGSSGEAKLIQKTLLQMKKEALALANNIKFGDEFLASVSHQHMFGLTFKIFLPLLLGVKIEPKFLNYPEFIYEKDLKNKTLISSPTLLKALLQSPKRTKLKDLKNIICAGAKLEQDLARELKTLTSYINIYGSTETGVVASDNGSGLSSFDGVSVTVDEKSCLVVKSSPWCEYFVTSDVAKIDGQNIELLGRFDRILKINEKRISLDALEALIRAHEFVDECVCGLSDAKADRISVVFVLSELGSQNFREYGKKGVCDALKLHLKYEYQNNVRHFKIVSKIPKNSQGKIQKQDFYKLLKHNETFEFTQISLSKDRAVFSADIKPSLFYFDGHFVDFALVPGFIQLECIQKLAGALNINLTKAKMIEAVKFSGFLRPNHKAIFELWIKNEKLYFSINNGEKICASGRICIG</sequence>
<comment type="caution">
    <text evidence="4">The sequence shown here is derived from an EMBL/GenBank/DDBJ whole genome shotgun (WGS) entry which is preliminary data.</text>
</comment>
<feature type="domain" description="ApeI dehydratase-like" evidence="3">
    <location>
        <begin position="403"/>
        <end position="497"/>
    </location>
</feature>
<dbReference type="Pfam" id="PF22818">
    <property type="entry name" value="ApeI-like"/>
    <property type="match status" value="1"/>
</dbReference>
<accession>A0ABN7K0X7</accession>
<keyword evidence="4" id="KW-0436">Ligase</keyword>
<dbReference type="RefSeq" id="WP_230055837.1">
    <property type="nucleotide sequence ID" value="NZ_CAJHOE010000001.1"/>
</dbReference>
<evidence type="ECO:0000259" key="3">
    <source>
        <dbReference type="Pfam" id="PF22818"/>
    </source>
</evidence>
<dbReference type="EC" id="6.2.1.26" evidence="4"/>
<keyword evidence="5" id="KW-1185">Reference proteome</keyword>
<evidence type="ECO:0000256" key="1">
    <source>
        <dbReference type="ARBA" id="ARBA00006432"/>
    </source>
</evidence>
<dbReference type="InterPro" id="IPR029069">
    <property type="entry name" value="HotDog_dom_sf"/>
</dbReference>
<dbReference type="EMBL" id="CAJHOE010000001">
    <property type="protein sequence ID" value="CAD7286186.1"/>
    <property type="molecule type" value="Genomic_DNA"/>
</dbReference>
<dbReference type="Pfam" id="PF00501">
    <property type="entry name" value="AMP-binding"/>
    <property type="match status" value="1"/>
</dbReference>
<protein>
    <submittedName>
        <fullName evidence="4">2-succinylbenzoate--CoA ligase</fullName>
        <ecNumber evidence="4">6.2.1.26</ecNumber>
    </submittedName>
</protein>
<dbReference type="InterPro" id="IPR000873">
    <property type="entry name" value="AMP-dep_synth/lig_dom"/>
</dbReference>
<dbReference type="Gene3D" id="3.10.129.10">
    <property type="entry name" value="Hotdog Thioesterase"/>
    <property type="match status" value="1"/>
</dbReference>
<dbReference type="GO" id="GO:0008756">
    <property type="term" value="F:o-succinylbenzoate-CoA ligase activity"/>
    <property type="evidence" value="ECO:0007669"/>
    <property type="project" value="UniProtKB-EC"/>
</dbReference>
<reference evidence="4 5" key="1">
    <citation type="submission" date="2020-11" db="EMBL/GenBank/DDBJ databases">
        <authorList>
            <person name="Peeters C."/>
        </authorList>
    </citation>
    <scope>NUCLEOTIDE SEQUENCE [LARGE SCALE GENOMIC DNA]</scope>
    <source>
        <strain evidence="4 5">LMG 8286</strain>
    </source>
</reference>
<evidence type="ECO:0000313" key="5">
    <source>
        <dbReference type="Proteomes" id="UP000789359"/>
    </source>
</evidence>
<dbReference type="InterPro" id="IPR054545">
    <property type="entry name" value="ApeI-like"/>
</dbReference>
<dbReference type="Proteomes" id="UP000789359">
    <property type="component" value="Unassembled WGS sequence"/>
</dbReference>
<dbReference type="PANTHER" id="PTHR43201:SF8">
    <property type="entry name" value="ACYL-COA SYNTHETASE FAMILY MEMBER 3"/>
    <property type="match status" value="1"/>
</dbReference>
<dbReference type="PANTHER" id="PTHR43201">
    <property type="entry name" value="ACYL-COA SYNTHETASE"/>
    <property type="match status" value="1"/>
</dbReference>
<dbReference type="SUPFAM" id="SSF54637">
    <property type="entry name" value="Thioesterase/thiol ester dehydrase-isomerase"/>
    <property type="match status" value="1"/>
</dbReference>
<proteinExistence type="inferred from homology"/>
<organism evidence="4 5">
    <name type="scientific">Campylobacter suis</name>
    <dbReference type="NCBI Taxonomy" id="2790657"/>
    <lineage>
        <taxon>Bacteria</taxon>
        <taxon>Pseudomonadati</taxon>
        <taxon>Campylobacterota</taxon>
        <taxon>Epsilonproteobacteria</taxon>
        <taxon>Campylobacterales</taxon>
        <taxon>Campylobacteraceae</taxon>
        <taxon>Campylobacter</taxon>
    </lineage>
</organism>
<gene>
    <name evidence="4" type="primary">menE_1</name>
    <name evidence="4" type="ORF">LMG8286_00017</name>
</gene>
<comment type="similarity">
    <text evidence="1">Belongs to the ATP-dependent AMP-binding enzyme family.</text>
</comment>
<dbReference type="Gene3D" id="3.40.50.12780">
    <property type="entry name" value="N-terminal domain of ligase-like"/>
    <property type="match status" value="1"/>
</dbReference>
<feature type="domain" description="AMP-dependent synthetase/ligase" evidence="2">
    <location>
        <begin position="82"/>
        <end position="233"/>
    </location>
</feature>
<evidence type="ECO:0000259" key="2">
    <source>
        <dbReference type="Pfam" id="PF00501"/>
    </source>
</evidence>
<dbReference type="InterPro" id="IPR042099">
    <property type="entry name" value="ANL_N_sf"/>
</dbReference>
<dbReference type="SUPFAM" id="SSF56801">
    <property type="entry name" value="Acetyl-CoA synthetase-like"/>
    <property type="match status" value="1"/>
</dbReference>
<dbReference type="Gene3D" id="3.30.300.30">
    <property type="match status" value="1"/>
</dbReference>
<dbReference type="InterPro" id="IPR045851">
    <property type="entry name" value="AMP-bd_C_sf"/>
</dbReference>
<name>A0ABN7K0X7_9BACT</name>